<sequence length="469" mass="54083">MEMKQCFTHKLSPKILMIKVFNMVKILFLRMALSGFLNLVERLDYEQWSAIMETGFGGILTKYDPWDTSWSLSNGKALIYEEDVHVTLGLPMRPHKISEGKSSETDIEFLEQWRKRWNIKRGGPLNGSMDDVILEHGGHGPKFIIDFIISAISTCIVANANGTCHFRNANEIHNYNWCAYVIKCLNDAVIEWKGDKSKFFTSPLLFLMVSAFYHPISLMFTQILYIIFLMKITNFNIYNVLLCKLFYLDRVEFRANKVERWFPIAINWQTEKMRKRDRDKQLLREYERVRIIENIAYQNVACLAEADLKVYLKESGELSTKTTAREQQCPHCSHCNRQFQDPIPFHNDPVQNETDCLSPDDTYYYSPEFMEQVKQLESMAREKNAAEKGDGFQSSNLGISPEKGRCASRSVDITPATSKFGFSSKGAANASIPGISYQHTYRATENPVNFGKSHEARNIAQGRQRKTRT</sequence>
<feature type="transmembrane region" description="Helical" evidence="2">
    <location>
        <begin position="204"/>
        <end position="228"/>
    </location>
</feature>
<evidence type="ECO:0000313" key="3">
    <source>
        <dbReference type="EMBL" id="KAJ8445621.1"/>
    </source>
</evidence>
<keyword evidence="4" id="KW-1185">Reference proteome</keyword>
<dbReference type="PANTHER" id="PTHR34835:SF90">
    <property type="entry name" value="AMINOTRANSFERASE-LIKE PLANT MOBILE DOMAIN-CONTAINING PROTEIN"/>
    <property type="match status" value="1"/>
</dbReference>
<dbReference type="AlphaFoldDB" id="A0A9Q1QL55"/>
<reference evidence="3" key="1">
    <citation type="submission" date="2022-04" db="EMBL/GenBank/DDBJ databases">
        <title>Carnegiea gigantea Genome sequencing and assembly v2.</title>
        <authorList>
            <person name="Copetti D."/>
            <person name="Sanderson M.J."/>
            <person name="Burquez A."/>
            <person name="Wojciechowski M.F."/>
        </authorList>
    </citation>
    <scope>NUCLEOTIDE SEQUENCE</scope>
    <source>
        <strain evidence="3">SGP5-SGP5p</strain>
        <tissue evidence="3">Aerial part</tissue>
    </source>
</reference>
<name>A0A9Q1QL55_9CARY</name>
<dbReference type="EMBL" id="JAKOGI010000075">
    <property type="protein sequence ID" value="KAJ8445621.1"/>
    <property type="molecule type" value="Genomic_DNA"/>
</dbReference>
<keyword evidence="2" id="KW-0472">Membrane</keyword>
<evidence type="ECO:0000256" key="1">
    <source>
        <dbReference type="SAM" id="MobiDB-lite"/>
    </source>
</evidence>
<feature type="region of interest" description="Disordered" evidence="1">
    <location>
        <begin position="446"/>
        <end position="469"/>
    </location>
</feature>
<evidence type="ECO:0000313" key="4">
    <source>
        <dbReference type="Proteomes" id="UP001153076"/>
    </source>
</evidence>
<dbReference type="Proteomes" id="UP001153076">
    <property type="component" value="Unassembled WGS sequence"/>
</dbReference>
<evidence type="ECO:0000256" key="2">
    <source>
        <dbReference type="SAM" id="Phobius"/>
    </source>
</evidence>
<proteinExistence type="predicted"/>
<dbReference type="PANTHER" id="PTHR34835">
    <property type="entry name" value="OS07G0283600 PROTEIN-RELATED"/>
    <property type="match status" value="1"/>
</dbReference>
<keyword evidence="2" id="KW-1133">Transmembrane helix</keyword>
<accession>A0A9Q1QL55</accession>
<protein>
    <submittedName>
        <fullName evidence="3">Uncharacterized protein</fullName>
    </submittedName>
</protein>
<comment type="caution">
    <text evidence="3">The sequence shown here is derived from an EMBL/GenBank/DDBJ whole genome shotgun (WGS) entry which is preliminary data.</text>
</comment>
<gene>
    <name evidence="3" type="ORF">Cgig2_018562</name>
</gene>
<feature type="region of interest" description="Disordered" evidence="1">
    <location>
        <begin position="384"/>
        <end position="407"/>
    </location>
</feature>
<keyword evidence="2" id="KW-0812">Transmembrane</keyword>
<organism evidence="3 4">
    <name type="scientific">Carnegiea gigantea</name>
    <dbReference type="NCBI Taxonomy" id="171969"/>
    <lineage>
        <taxon>Eukaryota</taxon>
        <taxon>Viridiplantae</taxon>
        <taxon>Streptophyta</taxon>
        <taxon>Embryophyta</taxon>
        <taxon>Tracheophyta</taxon>
        <taxon>Spermatophyta</taxon>
        <taxon>Magnoliopsida</taxon>
        <taxon>eudicotyledons</taxon>
        <taxon>Gunneridae</taxon>
        <taxon>Pentapetalae</taxon>
        <taxon>Caryophyllales</taxon>
        <taxon>Cactineae</taxon>
        <taxon>Cactaceae</taxon>
        <taxon>Cactoideae</taxon>
        <taxon>Echinocereeae</taxon>
        <taxon>Carnegiea</taxon>
    </lineage>
</organism>
<dbReference type="OrthoDB" id="1001981at2759"/>